<protein>
    <submittedName>
        <fullName evidence="1">DUF4249 domain-containing protein</fullName>
    </submittedName>
</protein>
<name>A0A502GMI1_9BACT</name>
<dbReference type="Pfam" id="PF14054">
    <property type="entry name" value="DUF4249"/>
    <property type="match status" value="1"/>
</dbReference>
<dbReference type="RefSeq" id="WP_140468318.1">
    <property type="nucleotide sequence ID" value="NZ_RCYZ01000007.1"/>
</dbReference>
<accession>A0A502GMI1</accession>
<dbReference type="EMBL" id="RCYZ01000007">
    <property type="protein sequence ID" value="TPG63537.1"/>
    <property type="molecule type" value="Genomic_DNA"/>
</dbReference>
<dbReference type="OrthoDB" id="1062680at2"/>
<proteinExistence type="predicted"/>
<evidence type="ECO:0000313" key="2">
    <source>
        <dbReference type="Proteomes" id="UP000317646"/>
    </source>
</evidence>
<evidence type="ECO:0000313" key="1">
    <source>
        <dbReference type="EMBL" id="TPG63537.1"/>
    </source>
</evidence>
<reference evidence="1 2" key="1">
    <citation type="journal article" date="2019" name="Environ. Microbiol.">
        <title>Species interactions and distinct microbial communities in high Arctic permafrost affected cryosols are associated with the CH4 and CO2 gas fluxes.</title>
        <authorList>
            <person name="Altshuler I."/>
            <person name="Hamel J."/>
            <person name="Turney S."/>
            <person name="Magnuson E."/>
            <person name="Levesque R."/>
            <person name="Greer C."/>
            <person name="Whyte L.G."/>
        </authorList>
    </citation>
    <scope>NUCLEOTIDE SEQUENCE [LARGE SCALE GENOMIC DNA]</scope>
    <source>
        <strain evidence="1 2">S9.2P</strain>
    </source>
</reference>
<organism evidence="1 2">
    <name type="scientific">Hymenobacter nivis</name>
    <dbReference type="NCBI Taxonomy" id="1850093"/>
    <lineage>
        <taxon>Bacteria</taxon>
        <taxon>Pseudomonadati</taxon>
        <taxon>Bacteroidota</taxon>
        <taxon>Cytophagia</taxon>
        <taxon>Cytophagales</taxon>
        <taxon>Hymenobacteraceae</taxon>
        <taxon>Hymenobacter</taxon>
    </lineage>
</organism>
<comment type="caution">
    <text evidence="1">The sequence shown here is derived from an EMBL/GenBank/DDBJ whole genome shotgun (WGS) entry which is preliminary data.</text>
</comment>
<sequence>MARFAAASFARWGPRLALLGALGGCVEPYAPDLVDAPASYLVVDGFINGNGVTRIQLARTTNVAAPGAPPAERGAKLFILDDAGGRYALTEKTSGNYQSDSLVLPAARQYQLRIAAAVGGAVYESARVALKATPPIDKLGWRVQEEQVQLLLSTRDPAQATRYYRWGVAETWEFNSAFMSSLEYDRVKDDIVDRTTPIYTCWHTNRLSSIKQGSTAQFSQDALADVQLLHLPRRDERFKIRYSLLVSQVAETAEEFAYYELLRKNTEAVGTVNDPLPVQLTGNVHRVDRPQEPVLGYVGAHTVQAKRIFITRADLPPVNFYQYDTPYTNCAFDTLKGIANDPNVVPISRTRNPDAVLASSRECVDCRLRGSNVKPSFW</sequence>
<keyword evidence="2" id="KW-1185">Reference proteome</keyword>
<gene>
    <name evidence="1" type="ORF">EAH73_15865</name>
</gene>
<dbReference type="InterPro" id="IPR025345">
    <property type="entry name" value="DUF4249"/>
</dbReference>
<dbReference type="AlphaFoldDB" id="A0A502GMI1"/>
<dbReference type="Proteomes" id="UP000317646">
    <property type="component" value="Unassembled WGS sequence"/>
</dbReference>